<feature type="region of interest" description="Disordered" evidence="6">
    <location>
        <begin position="1"/>
        <end position="22"/>
    </location>
</feature>
<dbReference type="PANTHER" id="PTHR47424">
    <property type="entry name" value="REGULATORY PROTEIN GAL4"/>
    <property type="match status" value="1"/>
</dbReference>
<feature type="compositionally biased region" description="Low complexity" evidence="6">
    <location>
        <begin position="181"/>
        <end position="191"/>
    </location>
</feature>
<accession>G2QCS7</accession>
<dbReference type="SUPFAM" id="SSF57701">
    <property type="entry name" value="Zn2/Cys6 DNA-binding domain"/>
    <property type="match status" value="1"/>
</dbReference>
<keyword evidence="3" id="KW-0238">DNA-binding</keyword>
<dbReference type="GO" id="GO:0000978">
    <property type="term" value="F:RNA polymerase II cis-regulatory region sequence-specific DNA binding"/>
    <property type="evidence" value="ECO:0007669"/>
    <property type="project" value="TreeGrafter"/>
</dbReference>
<dbReference type="Gene3D" id="4.10.240.10">
    <property type="entry name" value="Zn(2)-C6 fungal-type DNA-binding domain"/>
    <property type="match status" value="1"/>
</dbReference>
<keyword evidence="2" id="KW-0805">Transcription regulation</keyword>
<dbReference type="HOGENOM" id="CLU_642711_0_0_1"/>
<dbReference type="PANTHER" id="PTHR47424:SF3">
    <property type="entry name" value="REGULATORY PROTEIN GAL4"/>
    <property type="match status" value="1"/>
</dbReference>
<evidence type="ECO:0000256" key="3">
    <source>
        <dbReference type="ARBA" id="ARBA00023125"/>
    </source>
</evidence>
<dbReference type="InterPro" id="IPR007219">
    <property type="entry name" value="XnlR_reg_dom"/>
</dbReference>
<evidence type="ECO:0000256" key="1">
    <source>
        <dbReference type="ARBA" id="ARBA00022723"/>
    </source>
</evidence>
<dbReference type="KEGG" id="mtm:MYCTH_2305395"/>
<keyword evidence="1" id="KW-0479">Metal-binding</keyword>
<dbReference type="PROSITE" id="PS50048">
    <property type="entry name" value="ZN2_CY6_FUNGAL_2"/>
    <property type="match status" value="1"/>
</dbReference>
<feature type="compositionally biased region" description="Low complexity" evidence="6">
    <location>
        <begin position="89"/>
        <end position="103"/>
    </location>
</feature>
<dbReference type="InterPro" id="IPR051127">
    <property type="entry name" value="Fungal_SecMet_Regulators"/>
</dbReference>
<dbReference type="GO" id="GO:0005634">
    <property type="term" value="C:nucleus"/>
    <property type="evidence" value="ECO:0007669"/>
    <property type="project" value="TreeGrafter"/>
</dbReference>
<dbReference type="CDD" id="cd00067">
    <property type="entry name" value="GAL4"/>
    <property type="match status" value="1"/>
</dbReference>
<feature type="region of interest" description="Disordered" evidence="6">
    <location>
        <begin position="82"/>
        <end position="127"/>
    </location>
</feature>
<feature type="compositionally biased region" description="Polar residues" evidence="6">
    <location>
        <begin position="116"/>
        <end position="127"/>
    </location>
</feature>
<dbReference type="OrthoDB" id="424974at2759"/>
<feature type="region of interest" description="Disordered" evidence="6">
    <location>
        <begin position="166"/>
        <end position="191"/>
    </location>
</feature>
<protein>
    <recommendedName>
        <fullName evidence="7">Zn(2)-C6 fungal-type domain-containing protein</fullName>
    </recommendedName>
</protein>
<evidence type="ECO:0000313" key="9">
    <source>
        <dbReference type="Proteomes" id="UP000007322"/>
    </source>
</evidence>
<sequence>MEASQHTFVAETGQPTQRRKKARLACNPCRARKTGCDGRKPVCSACSMRGWADKCFYPDSVMQPSTALTLVDIDRRLQKLENARAGQDASRSSPSPARHPSSSLDVGAAHDAGRAGSSSAEPSLASAGTSFGHAAMDERPSDDPVAARPNEPSAVSNMAFMRQGMEVPGHQGRPHDLTVNSESPVSPTESPTFPDLVGFSLHTPDRPPDEFNPQNLYLPPRAFAEELLRWYWQNFHSIFPLLHWPMFKSKYRALWKQKPPPRPAFDDILFYATANMVMALACLRLDRIPLEQRQNQAEDFYHRSLRLVSVETLDTASIPIVQLLLLRAMYLYFAGKADRCWLMSGAAVRVAIGLGLHLDPRRHLNQLEREMRRRIWFGGCVSLDQYGNPSRVLITYHHPPAKTL</sequence>
<dbReference type="CDD" id="cd12148">
    <property type="entry name" value="fungal_TF_MHR"/>
    <property type="match status" value="1"/>
</dbReference>
<evidence type="ECO:0000256" key="6">
    <source>
        <dbReference type="SAM" id="MobiDB-lite"/>
    </source>
</evidence>
<dbReference type="Pfam" id="PF04082">
    <property type="entry name" value="Fungal_trans"/>
    <property type="match status" value="1"/>
</dbReference>
<dbReference type="Pfam" id="PF00172">
    <property type="entry name" value="Zn_clus"/>
    <property type="match status" value="1"/>
</dbReference>
<dbReference type="GeneID" id="11509400"/>
<dbReference type="OMA" id="WANHSHE"/>
<evidence type="ECO:0000256" key="5">
    <source>
        <dbReference type="ARBA" id="ARBA00023242"/>
    </source>
</evidence>
<feature type="domain" description="Zn(2)-C6 fungal-type" evidence="7">
    <location>
        <begin position="25"/>
        <end position="57"/>
    </location>
</feature>
<dbReference type="VEuPathDB" id="FungiDB:MYCTH_2305395"/>
<dbReference type="GO" id="GO:0000981">
    <property type="term" value="F:DNA-binding transcription factor activity, RNA polymerase II-specific"/>
    <property type="evidence" value="ECO:0007669"/>
    <property type="project" value="InterPro"/>
</dbReference>
<evidence type="ECO:0000259" key="7">
    <source>
        <dbReference type="PROSITE" id="PS50048"/>
    </source>
</evidence>
<keyword evidence="4" id="KW-0804">Transcription</keyword>
<reference evidence="8 9" key="1">
    <citation type="journal article" date="2011" name="Nat. Biotechnol.">
        <title>Comparative genomic analysis of the thermophilic biomass-degrading fungi Myceliophthora thermophila and Thielavia terrestris.</title>
        <authorList>
            <person name="Berka R.M."/>
            <person name="Grigoriev I.V."/>
            <person name="Otillar R."/>
            <person name="Salamov A."/>
            <person name="Grimwood J."/>
            <person name="Reid I."/>
            <person name="Ishmael N."/>
            <person name="John T."/>
            <person name="Darmond C."/>
            <person name="Moisan M.-C."/>
            <person name="Henrissat B."/>
            <person name="Coutinho P.M."/>
            <person name="Lombard V."/>
            <person name="Natvig D.O."/>
            <person name="Lindquist E."/>
            <person name="Schmutz J."/>
            <person name="Lucas S."/>
            <person name="Harris P."/>
            <person name="Powlowski J."/>
            <person name="Bellemare A."/>
            <person name="Taylor D."/>
            <person name="Butler G."/>
            <person name="de Vries R.P."/>
            <person name="Allijn I.E."/>
            <person name="van den Brink J."/>
            <person name="Ushinsky S."/>
            <person name="Storms R."/>
            <person name="Powell A.J."/>
            <person name="Paulsen I.T."/>
            <person name="Elbourne L.D.H."/>
            <person name="Baker S.E."/>
            <person name="Magnuson J."/>
            <person name="LaBoissiere S."/>
            <person name="Clutterbuck A.J."/>
            <person name="Martinez D."/>
            <person name="Wogulis M."/>
            <person name="de Leon A.L."/>
            <person name="Rey M.W."/>
            <person name="Tsang A."/>
        </authorList>
    </citation>
    <scope>NUCLEOTIDE SEQUENCE [LARGE SCALE GENOMIC DNA]</scope>
    <source>
        <strain evidence="9">ATCC 42464 / BCRC 31852 / DSM 1799</strain>
    </source>
</reference>
<dbReference type="InterPro" id="IPR001138">
    <property type="entry name" value="Zn2Cys6_DnaBD"/>
</dbReference>
<dbReference type="SMART" id="SM00066">
    <property type="entry name" value="GAL4"/>
    <property type="match status" value="1"/>
</dbReference>
<dbReference type="AlphaFoldDB" id="G2QCS7"/>
<keyword evidence="9" id="KW-1185">Reference proteome</keyword>
<dbReference type="EMBL" id="CP003004">
    <property type="protein sequence ID" value="AEO58199.1"/>
    <property type="molecule type" value="Genomic_DNA"/>
</dbReference>
<dbReference type="eggNOG" id="ENOG502RJRW">
    <property type="taxonomic scope" value="Eukaryota"/>
</dbReference>
<dbReference type="STRING" id="573729.G2QCS7"/>
<dbReference type="GO" id="GO:0006351">
    <property type="term" value="P:DNA-templated transcription"/>
    <property type="evidence" value="ECO:0007669"/>
    <property type="project" value="InterPro"/>
</dbReference>
<evidence type="ECO:0000256" key="2">
    <source>
        <dbReference type="ARBA" id="ARBA00023015"/>
    </source>
</evidence>
<dbReference type="GO" id="GO:0008270">
    <property type="term" value="F:zinc ion binding"/>
    <property type="evidence" value="ECO:0007669"/>
    <property type="project" value="InterPro"/>
</dbReference>
<dbReference type="PROSITE" id="PS00463">
    <property type="entry name" value="ZN2_CY6_FUNGAL_1"/>
    <property type="match status" value="1"/>
</dbReference>
<keyword evidence="5" id="KW-0539">Nucleus</keyword>
<dbReference type="InParanoid" id="G2QCS7"/>
<dbReference type="Proteomes" id="UP000007322">
    <property type="component" value="Chromosome 3"/>
</dbReference>
<dbReference type="InterPro" id="IPR036864">
    <property type="entry name" value="Zn2-C6_fun-type_DNA-bd_sf"/>
</dbReference>
<organism evidence="8 9">
    <name type="scientific">Thermothelomyces thermophilus (strain ATCC 42464 / BCRC 31852 / DSM 1799)</name>
    <name type="common">Sporotrichum thermophile</name>
    <dbReference type="NCBI Taxonomy" id="573729"/>
    <lineage>
        <taxon>Eukaryota</taxon>
        <taxon>Fungi</taxon>
        <taxon>Dikarya</taxon>
        <taxon>Ascomycota</taxon>
        <taxon>Pezizomycotina</taxon>
        <taxon>Sordariomycetes</taxon>
        <taxon>Sordariomycetidae</taxon>
        <taxon>Sordariales</taxon>
        <taxon>Chaetomiaceae</taxon>
        <taxon>Thermothelomyces</taxon>
    </lineage>
</organism>
<dbReference type="RefSeq" id="XP_003663444.1">
    <property type="nucleotide sequence ID" value="XM_003663396.1"/>
</dbReference>
<evidence type="ECO:0000313" key="8">
    <source>
        <dbReference type="EMBL" id="AEO58199.1"/>
    </source>
</evidence>
<evidence type="ECO:0000256" key="4">
    <source>
        <dbReference type="ARBA" id="ARBA00023163"/>
    </source>
</evidence>
<gene>
    <name evidence="8" type="ORF">MYCTH_2305395</name>
</gene>
<dbReference type="GO" id="GO:0000435">
    <property type="term" value="P:positive regulation of transcription from RNA polymerase II promoter by galactose"/>
    <property type="evidence" value="ECO:0007669"/>
    <property type="project" value="TreeGrafter"/>
</dbReference>
<name>G2QCS7_THET4</name>
<proteinExistence type="predicted"/>